<dbReference type="EMBL" id="LAZR01000738">
    <property type="protein sequence ID" value="KKN59123.1"/>
    <property type="molecule type" value="Genomic_DNA"/>
</dbReference>
<accession>A0A0F9UZS0</accession>
<dbReference type="Gene3D" id="2.40.160.10">
    <property type="entry name" value="Porin"/>
    <property type="match status" value="1"/>
</dbReference>
<reference evidence="1" key="1">
    <citation type="journal article" date="2015" name="Nature">
        <title>Complex archaea that bridge the gap between prokaryotes and eukaryotes.</title>
        <authorList>
            <person name="Spang A."/>
            <person name="Saw J.H."/>
            <person name="Jorgensen S.L."/>
            <person name="Zaremba-Niedzwiedzka K."/>
            <person name="Martijn J."/>
            <person name="Lind A.E."/>
            <person name="van Eijk R."/>
            <person name="Schleper C."/>
            <person name="Guy L."/>
            <person name="Ettema T.J."/>
        </authorList>
    </citation>
    <scope>NUCLEOTIDE SEQUENCE</scope>
</reference>
<dbReference type="SUPFAM" id="SSF56935">
    <property type="entry name" value="Porins"/>
    <property type="match status" value="1"/>
</dbReference>
<comment type="caution">
    <text evidence="1">The sequence shown here is derived from an EMBL/GenBank/DDBJ whole genome shotgun (WGS) entry which is preliminary data.</text>
</comment>
<dbReference type="AlphaFoldDB" id="A0A0F9UZS0"/>
<gene>
    <name evidence="1" type="ORF">LCGC14_0545320</name>
</gene>
<name>A0A0F9UZS0_9ZZZZ</name>
<evidence type="ECO:0000313" key="1">
    <source>
        <dbReference type="EMBL" id="KKN59123.1"/>
    </source>
</evidence>
<organism evidence="1">
    <name type="scientific">marine sediment metagenome</name>
    <dbReference type="NCBI Taxonomy" id="412755"/>
    <lineage>
        <taxon>unclassified sequences</taxon>
        <taxon>metagenomes</taxon>
        <taxon>ecological metagenomes</taxon>
    </lineage>
</organism>
<sequence>MKKVWKFWLFGLFGFIMFSFLVQTAQSLPTFSRKFETSCSTCHVSVPKLTAFGESFRLNGYQIPEGDEKYIKQKPTSLGAEPWKEVWPNAIWPGAIPGSFPLSAWIMFDGKAPLQGANKELIFDFPHEVEIFMAGILGENVPFFAEVEIEGGEVGAEAWLGFYSLFNSDRALNLRVGTFEVNPLPMFFDHLRLGKEHYLYNNWRMPGSENNFRLRGGKPGLELNGIVGSRFYYSTGILSPGGGLDGYGTFRFKLGGTPYNRSAPTEEAADKAIGVLPTGFWVDNAFELAAFAYFGKTDVAADVPDSFNRLGVGARWTYQNFDLAAAYILGKNNDPFATGATGSEVDSKGFQIEGSYYIFPWLIAEARYETLKLDDTVTLLDQKNTIVGLIWMLRANVKLVTEATFSNTSDNILNVRLIFGF</sequence>
<proteinExistence type="predicted"/>
<protein>
    <submittedName>
        <fullName evidence="1">Uncharacterized protein</fullName>
    </submittedName>
</protein>
<dbReference type="InterPro" id="IPR023614">
    <property type="entry name" value="Porin_dom_sf"/>
</dbReference>